<keyword evidence="3" id="KW-1185">Reference proteome</keyword>
<sequence length="766" mass="85926">MAKIVLLLMFFTLNAFPQNVRALIEKVYLHTSADKLAQGNTLWFSAYLYSNLPLNQSDEVLYVDLVDLAGKSVEQRKIINIKNGVAEGAFFIQNNLHSGLYLIRAYTRWMSLYANQAVFEKRIYIGTAQTEEKTEIGPSKTEALEFFPEGGTWMPHKDWKFAVRLTGGGVYPHTVTIYNVKNKPLKTFLTDRFGLGTFTLDKNSDASYAVISGDKKAQRFAIPASKHQAVSMNVLSGENIVINICRLPNSETVNKPLLLIGTSAFGYFTRKVVHLPSDTMLHFAAKDLPPGLLNFSVYKDDVLISHRFVYHKTSQTKEPAALKLSKLAKRGDSLFCEIDTSPYAHLSLAVCTQKQSNADMNLYFGLIAELKSNEGRTLDYFNSPTPDTTAFLLSLSPTDLFRQNLPASIAYLPEKGISVRGTVMEKTKALPNVNISLTLSNSAQSILLPTRTDSLGKFSFDNLIFYGKTKLRLTAMDAKGEKKGEIVLDSNYALMDIPKLPSDTIGNYAIKHLKTRDKTDQEEQLKVAGQMLDQVVVNAKKNILLLNGFFSALHDDQAFELGTKDLEYQTLTWWLLKNVKGALPSGGNENGVMFWCLDTLLVEPNQVRCKKVMLYPQFVVDGREYFTDIPDVAKSYREEFFNLPLGKIETIRVQLLSGYIMGVASCLVERVVIYVTLKEQVSGKGFLSADINGFDKSYSFNWDMGEQPLIYWKPDIVADDKGKVELNFAIPPQIEIPRLFYDIRGKSLKGEIIQESLVVNLASQKD</sequence>
<comment type="caution">
    <text evidence="2">The sequence shown here is derived from an EMBL/GenBank/DDBJ whole genome shotgun (WGS) entry which is preliminary data.</text>
</comment>
<dbReference type="Proteomes" id="UP000283433">
    <property type="component" value="Unassembled WGS sequence"/>
</dbReference>
<dbReference type="AlphaFoldDB" id="A0A419S9R2"/>
<evidence type="ECO:0000313" key="2">
    <source>
        <dbReference type="EMBL" id="RKD18962.1"/>
    </source>
</evidence>
<protein>
    <recommendedName>
        <fullName evidence="4">Macroglobulin domain-containing protein</fullName>
    </recommendedName>
</protein>
<evidence type="ECO:0008006" key="4">
    <source>
        <dbReference type="Google" id="ProtNLM"/>
    </source>
</evidence>
<gene>
    <name evidence="2" type="ORF">BCY91_13870</name>
</gene>
<dbReference type="RefSeq" id="WP_120180606.1">
    <property type="nucleotide sequence ID" value="NZ_MBTA01000003.1"/>
</dbReference>
<feature type="chain" id="PRO_5019328724" description="Macroglobulin domain-containing protein" evidence="1">
    <location>
        <begin position="18"/>
        <end position="766"/>
    </location>
</feature>
<accession>A0A419S9R2</accession>
<feature type="signal peptide" evidence="1">
    <location>
        <begin position="1"/>
        <end position="17"/>
    </location>
</feature>
<dbReference type="EMBL" id="MBTA01000003">
    <property type="protein sequence ID" value="RKD18962.1"/>
    <property type="molecule type" value="Genomic_DNA"/>
</dbReference>
<evidence type="ECO:0000256" key="1">
    <source>
        <dbReference type="SAM" id="SignalP"/>
    </source>
</evidence>
<dbReference type="OrthoDB" id="609485at2"/>
<name>A0A419S9R2_9SPHI</name>
<organism evidence="2 3">
    <name type="scientific">Pelobium manganitolerans</name>
    <dbReference type="NCBI Taxonomy" id="1842495"/>
    <lineage>
        <taxon>Bacteria</taxon>
        <taxon>Pseudomonadati</taxon>
        <taxon>Bacteroidota</taxon>
        <taxon>Sphingobacteriia</taxon>
        <taxon>Sphingobacteriales</taxon>
        <taxon>Sphingobacteriaceae</taxon>
        <taxon>Pelobium</taxon>
    </lineage>
</organism>
<reference evidence="2 3" key="1">
    <citation type="submission" date="2016-07" db="EMBL/GenBank/DDBJ databases">
        <title>Genome of Pelobium manganitolerans.</title>
        <authorList>
            <person name="Wu S."/>
            <person name="Wang G."/>
        </authorList>
    </citation>
    <scope>NUCLEOTIDE SEQUENCE [LARGE SCALE GENOMIC DNA]</scope>
    <source>
        <strain evidence="2 3">YS-25</strain>
    </source>
</reference>
<proteinExistence type="predicted"/>
<evidence type="ECO:0000313" key="3">
    <source>
        <dbReference type="Proteomes" id="UP000283433"/>
    </source>
</evidence>
<keyword evidence="1" id="KW-0732">Signal</keyword>